<evidence type="ECO:0000313" key="2">
    <source>
        <dbReference type="Proteomes" id="UP001358193"/>
    </source>
</evidence>
<dbReference type="EMBL" id="OR769223">
    <property type="protein sequence ID" value="WQJ53359.1"/>
    <property type="molecule type" value="Genomic_DNA"/>
</dbReference>
<dbReference type="InterPro" id="IPR046687">
    <property type="entry name" value="DUF6557"/>
</dbReference>
<sequence>MTFKELINIANINKALEYLVTVYPEEKNKADIYKEIFKTLNSLKGTSAKYKIRVRMSGTGKFRHYIVVGVDKEGKAIYALDLMPWSEWVSMEIDDCTFESISDINEILAACLYEMTFFGFSENDIENYKEKLNKIIEDINENKA</sequence>
<evidence type="ECO:0000313" key="1">
    <source>
        <dbReference type="EMBL" id="WQJ53359.1"/>
    </source>
</evidence>
<keyword evidence="2" id="KW-1185">Reference proteome</keyword>
<accession>A0ABZ0Z5L7</accession>
<name>A0ABZ0Z5L7_9CAUD</name>
<proteinExistence type="predicted"/>
<organism evidence="1 2">
    <name type="scientific">phage Lak_Megaphage_Sonny</name>
    <dbReference type="NCBI Taxonomy" id="3109229"/>
    <lineage>
        <taxon>Viruses</taxon>
        <taxon>Duplodnaviria</taxon>
        <taxon>Heunggongvirae</taxon>
        <taxon>Uroviricota</taxon>
        <taxon>Caudoviricetes</taxon>
        <taxon>Caudoviricetes code 15 clade</taxon>
    </lineage>
</organism>
<dbReference type="Proteomes" id="UP001358193">
    <property type="component" value="Segment"/>
</dbReference>
<protein>
    <submittedName>
        <fullName evidence="1">Uncharacterized protein</fullName>
    </submittedName>
</protein>
<reference evidence="1 2" key="1">
    <citation type="submission" date="2023-11" db="EMBL/GenBank/DDBJ databases">
        <authorList>
            <person name="Cook R."/>
            <person name="Crisci M."/>
            <person name="Pye H."/>
            <person name="Adriaenssens E."/>
            <person name="Santini J."/>
        </authorList>
    </citation>
    <scope>NUCLEOTIDE SEQUENCE [LARGE SCALE GENOMIC DNA]</scope>
    <source>
        <strain evidence="1">Lak_Megaphage_Sonny</strain>
    </source>
</reference>
<dbReference type="Pfam" id="PF20194">
    <property type="entry name" value="DUF6557"/>
    <property type="match status" value="1"/>
</dbReference>